<organism evidence="2 3">
    <name type="scientific">Paraburkholderia ultramafica</name>
    <dbReference type="NCBI Taxonomy" id="1544867"/>
    <lineage>
        <taxon>Bacteria</taxon>
        <taxon>Pseudomonadati</taxon>
        <taxon>Pseudomonadota</taxon>
        <taxon>Betaproteobacteria</taxon>
        <taxon>Burkholderiales</taxon>
        <taxon>Burkholderiaceae</taxon>
        <taxon>Paraburkholderia</taxon>
    </lineage>
</organism>
<dbReference type="EMBL" id="CADIKK010000049">
    <property type="protein sequence ID" value="CAB3807273.1"/>
    <property type="molecule type" value="Genomic_DNA"/>
</dbReference>
<dbReference type="Proteomes" id="UP000494365">
    <property type="component" value="Unassembled WGS sequence"/>
</dbReference>
<reference evidence="2 3" key="1">
    <citation type="submission" date="2020-04" db="EMBL/GenBank/DDBJ databases">
        <authorList>
            <person name="De Canck E."/>
        </authorList>
    </citation>
    <scope>NUCLEOTIDE SEQUENCE [LARGE SCALE GENOMIC DNA]</scope>
    <source>
        <strain evidence="2 3">LMG 28614</strain>
    </source>
</reference>
<feature type="domain" description="Acyl-CoA dehydrogenase C-terminal bacterial-type" evidence="1">
    <location>
        <begin position="1"/>
        <end position="184"/>
    </location>
</feature>
<dbReference type="InterPro" id="IPR015396">
    <property type="entry name" value="FadE_C"/>
</dbReference>
<evidence type="ECO:0000313" key="2">
    <source>
        <dbReference type="EMBL" id="CAB3807273.1"/>
    </source>
</evidence>
<gene>
    <name evidence="2" type="primary">fadE</name>
    <name evidence="2" type="ORF">LMG28614_06567</name>
</gene>
<dbReference type="Pfam" id="PF09317">
    <property type="entry name" value="ACDH_C"/>
    <property type="match status" value="1"/>
</dbReference>
<protein>
    <submittedName>
        <fullName evidence="2">Acyl-coenzyme A dehydrogenase</fullName>
        <ecNumber evidence="2">1.3.8.7</ecNumber>
    </submittedName>
</protein>
<evidence type="ECO:0000259" key="1">
    <source>
        <dbReference type="Pfam" id="PF09317"/>
    </source>
</evidence>
<evidence type="ECO:0000313" key="3">
    <source>
        <dbReference type="Proteomes" id="UP000494365"/>
    </source>
</evidence>
<dbReference type="GO" id="GO:0070991">
    <property type="term" value="F:medium-chain fatty acyl-CoA dehydrogenase activity"/>
    <property type="evidence" value="ECO:0007669"/>
    <property type="project" value="UniProtKB-EC"/>
</dbReference>
<accession>A0A6S7DHK1</accession>
<proteinExistence type="predicted"/>
<dbReference type="EC" id="1.3.8.7" evidence="2"/>
<sequence length="209" mass="23500">MSQLYLISATLKRFEDEGRQQEDLPLVRWGVEDSLYKAQHALDGVLANYPNRVVARLVRVLAFPFGLPCREPSDQLGSEVAELMQTPGAARERLVSDSYVPHPDVDALGYGELVLELNPRFTQIDQKLRDAVRQGLLAPMPQSLPHLAAWTDTAQKQGLIDADDRRVLDDYARYGAQVMKVDDFPADFDMLASLQKRREMLDHALEPAA</sequence>
<name>A0A6S7DHK1_9BURK</name>
<dbReference type="GO" id="GO:0033539">
    <property type="term" value="P:fatty acid beta-oxidation using acyl-CoA dehydrogenase"/>
    <property type="evidence" value="ECO:0007669"/>
    <property type="project" value="InterPro"/>
</dbReference>
<keyword evidence="2" id="KW-0560">Oxidoreductase</keyword>
<dbReference type="AlphaFoldDB" id="A0A6S7DHK1"/>
<keyword evidence="3" id="KW-1185">Reference proteome</keyword>